<dbReference type="Gene3D" id="3.40.640.10">
    <property type="entry name" value="Type I PLP-dependent aspartate aminotransferase-like (Major domain)"/>
    <property type="match status" value="1"/>
</dbReference>
<comment type="caution">
    <text evidence="4">The sequence shown here is derived from an EMBL/GenBank/DDBJ whole genome shotgun (WGS) entry which is preliminary data.</text>
</comment>
<evidence type="ECO:0000256" key="2">
    <source>
        <dbReference type="ARBA" id="ARBA00006490"/>
    </source>
</evidence>
<dbReference type="InterPro" id="IPR015424">
    <property type="entry name" value="PyrdxlP-dep_Trfase"/>
</dbReference>
<dbReference type="Pfam" id="PF00266">
    <property type="entry name" value="Aminotran_5"/>
    <property type="match status" value="1"/>
</dbReference>
<comment type="cofactor">
    <cofactor evidence="1">
        <name>pyridoxal 5'-phosphate</name>
        <dbReference type="ChEBI" id="CHEBI:597326"/>
    </cofactor>
</comment>
<organism evidence="4">
    <name type="scientific">marine sediment metagenome</name>
    <dbReference type="NCBI Taxonomy" id="412755"/>
    <lineage>
        <taxon>unclassified sequences</taxon>
        <taxon>metagenomes</taxon>
        <taxon>ecological metagenomes</taxon>
    </lineage>
</organism>
<evidence type="ECO:0000256" key="1">
    <source>
        <dbReference type="ARBA" id="ARBA00001933"/>
    </source>
</evidence>
<dbReference type="PANTHER" id="PTHR11601:SF34">
    <property type="entry name" value="CYSTEINE DESULFURASE"/>
    <property type="match status" value="1"/>
</dbReference>
<protein>
    <submittedName>
        <fullName evidence="4">Aminotransferase</fullName>
    </submittedName>
</protein>
<dbReference type="EMBL" id="AYSL01000211">
    <property type="protein sequence ID" value="KTF08005.1"/>
    <property type="molecule type" value="Genomic_DNA"/>
</dbReference>
<evidence type="ECO:0000313" key="4">
    <source>
        <dbReference type="EMBL" id="KTF08005.1"/>
    </source>
</evidence>
<dbReference type="AlphaFoldDB" id="A0A1B6NX30"/>
<keyword evidence="4" id="KW-0032">Aminotransferase</keyword>
<comment type="similarity">
    <text evidence="2">Belongs to the class-V pyridoxal-phosphate-dependent aminotransferase family. NifS/IscS subfamily.</text>
</comment>
<sequence>MHVNNELGVIQDIQAIGQLCRDKGILFHVDGAQSVGKIAIDFS</sequence>
<evidence type="ECO:0000259" key="3">
    <source>
        <dbReference type="Pfam" id="PF00266"/>
    </source>
</evidence>
<dbReference type="InterPro" id="IPR015421">
    <property type="entry name" value="PyrdxlP-dep_Trfase_major"/>
</dbReference>
<dbReference type="SUPFAM" id="SSF53383">
    <property type="entry name" value="PLP-dependent transferases"/>
    <property type="match status" value="1"/>
</dbReference>
<proteinExistence type="inferred from homology"/>
<keyword evidence="4" id="KW-0808">Transferase</keyword>
<dbReference type="InterPro" id="IPR000192">
    <property type="entry name" value="Aminotrans_V_dom"/>
</dbReference>
<accession>A0A1B6NX30</accession>
<feature type="domain" description="Aminotransferase class V" evidence="3">
    <location>
        <begin position="1"/>
        <end position="42"/>
    </location>
</feature>
<name>A0A1B6NX30_9ZZZZ</name>
<dbReference type="GO" id="GO:0008483">
    <property type="term" value="F:transaminase activity"/>
    <property type="evidence" value="ECO:0007669"/>
    <property type="project" value="UniProtKB-KW"/>
</dbReference>
<gene>
    <name evidence="4" type="ORF">MGSAQ_000503</name>
</gene>
<dbReference type="PANTHER" id="PTHR11601">
    <property type="entry name" value="CYSTEINE DESULFURYLASE FAMILY MEMBER"/>
    <property type="match status" value="1"/>
</dbReference>
<reference evidence="4" key="1">
    <citation type="submission" date="2013-11" db="EMBL/GenBank/DDBJ databases">
        <title>Microbial diversity, functional groups and degradation webs in Northern and Southern Mediterranean and Red Sea marine crude oil polluted sites.</title>
        <authorList>
            <person name="Daffonchio D."/>
            <person name="Mapelli F."/>
            <person name="Ferrer M."/>
            <person name="Richter M."/>
            <person name="Cherif A."/>
            <person name="Malkawi H.I."/>
            <person name="Yakimov M.M."/>
            <person name="Abdel-Fattah Y.R."/>
            <person name="Blaghen M."/>
            <person name="Golyshin P.N."/>
            <person name="Kalogerakis N."/>
            <person name="Boon N."/>
            <person name="Magagnini M."/>
            <person name="Fava F."/>
        </authorList>
    </citation>
    <scope>NUCLEOTIDE SEQUENCE</scope>
</reference>